<reference evidence="11 12" key="1">
    <citation type="submission" date="2024-09" db="EMBL/GenBank/DDBJ databases">
        <authorList>
            <person name="Sun Q."/>
            <person name="Mori K."/>
        </authorList>
    </citation>
    <scope>NUCLEOTIDE SEQUENCE [LARGE SCALE GENOMIC DNA]</scope>
    <source>
        <strain evidence="11 12">JCM 3324</strain>
    </source>
</reference>
<organism evidence="11 12">
    <name type="scientific">Nonomuraea salmonea</name>
    <dbReference type="NCBI Taxonomy" id="46181"/>
    <lineage>
        <taxon>Bacteria</taxon>
        <taxon>Bacillati</taxon>
        <taxon>Actinomycetota</taxon>
        <taxon>Actinomycetes</taxon>
        <taxon>Streptosporangiales</taxon>
        <taxon>Streptosporangiaceae</taxon>
        <taxon>Nonomuraea</taxon>
    </lineage>
</organism>
<evidence type="ECO:0000313" key="12">
    <source>
        <dbReference type="Proteomes" id="UP001589568"/>
    </source>
</evidence>
<feature type="transmembrane region" description="Helical" evidence="9">
    <location>
        <begin position="347"/>
        <end position="367"/>
    </location>
</feature>
<comment type="subcellular location">
    <subcellularLocation>
        <location evidence="1">Cell membrane</location>
        <topology evidence="1">Multi-pass membrane protein</topology>
    </subcellularLocation>
</comment>
<dbReference type="Pfam" id="PF07690">
    <property type="entry name" value="MFS_1"/>
    <property type="match status" value="1"/>
</dbReference>
<proteinExistence type="inferred from homology"/>
<feature type="transmembrane region" description="Helical" evidence="9">
    <location>
        <begin position="44"/>
        <end position="67"/>
    </location>
</feature>
<keyword evidence="4" id="KW-1003">Cell membrane</keyword>
<protein>
    <submittedName>
        <fullName evidence="11">Multidrug effflux MFS transporter</fullName>
    </submittedName>
</protein>
<accession>A0ABV5NUG7</accession>
<feature type="transmembrane region" description="Helical" evidence="9">
    <location>
        <begin position="318"/>
        <end position="341"/>
    </location>
</feature>
<feature type="region of interest" description="Disordered" evidence="8">
    <location>
        <begin position="6"/>
        <end position="35"/>
    </location>
</feature>
<dbReference type="Gene3D" id="1.20.1720.10">
    <property type="entry name" value="Multidrug resistance protein D"/>
    <property type="match status" value="1"/>
</dbReference>
<dbReference type="RefSeq" id="WP_345386102.1">
    <property type="nucleotide sequence ID" value="NZ_BAAAXS010000001.1"/>
</dbReference>
<keyword evidence="7 9" id="KW-0472">Membrane</keyword>
<evidence type="ECO:0000313" key="11">
    <source>
        <dbReference type="EMBL" id="MFB9473963.1"/>
    </source>
</evidence>
<evidence type="ECO:0000256" key="9">
    <source>
        <dbReference type="SAM" id="Phobius"/>
    </source>
</evidence>
<evidence type="ECO:0000256" key="1">
    <source>
        <dbReference type="ARBA" id="ARBA00004651"/>
    </source>
</evidence>
<dbReference type="EMBL" id="JBHMCF010000036">
    <property type="protein sequence ID" value="MFB9473963.1"/>
    <property type="molecule type" value="Genomic_DNA"/>
</dbReference>
<gene>
    <name evidence="11" type="ORF">ACFFR3_31075</name>
</gene>
<feature type="transmembrane region" description="Helical" evidence="9">
    <location>
        <begin position="379"/>
        <end position="399"/>
    </location>
</feature>
<evidence type="ECO:0000256" key="2">
    <source>
        <dbReference type="ARBA" id="ARBA00006236"/>
    </source>
</evidence>
<dbReference type="PROSITE" id="PS50850">
    <property type="entry name" value="MFS"/>
    <property type="match status" value="1"/>
</dbReference>
<dbReference type="InterPro" id="IPR020846">
    <property type="entry name" value="MFS_dom"/>
</dbReference>
<evidence type="ECO:0000256" key="8">
    <source>
        <dbReference type="SAM" id="MobiDB-lite"/>
    </source>
</evidence>
<comment type="similarity">
    <text evidence="2">Belongs to the major facilitator superfamily. Bcr/CmlA family.</text>
</comment>
<feature type="transmembrane region" description="Helical" evidence="9">
    <location>
        <begin position="79"/>
        <end position="98"/>
    </location>
</feature>
<feature type="transmembrane region" description="Helical" evidence="9">
    <location>
        <begin position="169"/>
        <end position="193"/>
    </location>
</feature>
<dbReference type="CDD" id="cd17320">
    <property type="entry name" value="MFS_MdfA_MDR_like"/>
    <property type="match status" value="1"/>
</dbReference>
<dbReference type="InterPro" id="IPR004812">
    <property type="entry name" value="Efflux_drug-R_Bcr/CmlA"/>
</dbReference>
<evidence type="ECO:0000256" key="7">
    <source>
        <dbReference type="ARBA" id="ARBA00023136"/>
    </source>
</evidence>
<sequence length="434" mass="43537">MSVAEAATSAAPSVTTPAAPGSAQNAAGPAGTAVPQERRSRRGLLLLILGALSAIGPLSIDMYLPALPAITSEMLSAPAQVQLTLTACLIGVSVGQVVAGPLSDVRGRRVPLMIGVAGFMAASLLCAFATSVPALIVFRLLQGVLGGAALVIVRAVVRDLYDGAAIARIFATLMLVSGLAPILAPIAGAQLLAFTSWRGVFVALSLAGVVLLVAVLAGVRETLPAGQREAGGLKHTVRTFWQLLRDRTFMGFALTGGLAFGAMFGYISGSPFVLQEVYGATPQQYSLIFGLNALALTITAQVGGRLSGRVPPVLLVRIGLATSLAGAVLLLTAALAGLGLWGVVAGLFVIMLGQGLTLPGTGALALGSQPAQVAGSASALTGVLQFALGAAAAPLVGLAGSGSALPMACVMLGLFLCSALSFTILGRAKATKVR</sequence>
<dbReference type="Proteomes" id="UP001589568">
    <property type="component" value="Unassembled WGS sequence"/>
</dbReference>
<evidence type="ECO:0000256" key="6">
    <source>
        <dbReference type="ARBA" id="ARBA00022989"/>
    </source>
</evidence>
<dbReference type="PANTHER" id="PTHR42718">
    <property type="entry name" value="MAJOR FACILITATOR SUPERFAMILY MULTIDRUG TRANSPORTER MFSC"/>
    <property type="match status" value="1"/>
</dbReference>
<dbReference type="InterPro" id="IPR036259">
    <property type="entry name" value="MFS_trans_sf"/>
</dbReference>
<feature type="compositionally biased region" description="Low complexity" evidence="8">
    <location>
        <begin position="6"/>
        <end position="23"/>
    </location>
</feature>
<keyword evidence="6 9" id="KW-1133">Transmembrane helix</keyword>
<comment type="caution">
    <text evidence="11">The sequence shown here is derived from an EMBL/GenBank/DDBJ whole genome shotgun (WGS) entry which is preliminary data.</text>
</comment>
<feature type="domain" description="Major facilitator superfamily (MFS) profile" evidence="10">
    <location>
        <begin position="45"/>
        <end position="431"/>
    </location>
</feature>
<dbReference type="SUPFAM" id="SSF103473">
    <property type="entry name" value="MFS general substrate transporter"/>
    <property type="match status" value="1"/>
</dbReference>
<keyword evidence="5 9" id="KW-0812">Transmembrane</keyword>
<dbReference type="NCBIfam" id="TIGR00710">
    <property type="entry name" value="efflux_Bcr_CflA"/>
    <property type="match status" value="1"/>
</dbReference>
<feature type="transmembrane region" description="Helical" evidence="9">
    <location>
        <begin position="136"/>
        <end position="157"/>
    </location>
</feature>
<feature type="transmembrane region" description="Helical" evidence="9">
    <location>
        <begin position="405"/>
        <end position="425"/>
    </location>
</feature>
<feature type="transmembrane region" description="Helical" evidence="9">
    <location>
        <begin position="287"/>
        <end position="306"/>
    </location>
</feature>
<evidence type="ECO:0000256" key="4">
    <source>
        <dbReference type="ARBA" id="ARBA00022475"/>
    </source>
</evidence>
<evidence type="ECO:0000256" key="3">
    <source>
        <dbReference type="ARBA" id="ARBA00022448"/>
    </source>
</evidence>
<dbReference type="PANTHER" id="PTHR42718:SF9">
    <property type="entry name" value="MAJOR FACILITATOR SUPERFAMILY MULTIDRUG TRANSPORTER MFSC"/>
    <property type="match status" value="1"/>
</dbReference>
<name>A0ABV5NUG7_9ACTN</name>
<keyword evidence="12" id="KW-1185">Reference proteome</keyword>
<keyword evidence="3" id="KW-0813">Transport</keyword>
<dbReference type="InterPro" id="IPR011701">
    <property type="entry name" value="MFS"/>
</dbReference>
<evidence type="ECO:0000259" key="10">
    <source>
        <dbReference type="PROSITE" id="PS50850"/>
    </source>
</evidence>
<feature type="transmembrane region" description="Helical" evidence="9">
    <location>
        <begin position="110"/>
        <end position="130"/>
    </location>
</feature>
<feature type="transmembrane region" description="Helical" evidence="9">
    <location>
        <begin position="199"/>
        <end position="219"/>
    </location>
</feature>
<feature type="transmembrane region" description="Helical" evidence="9">
    <location>
        <begin position="248"/>
        <end position="267"/>
    </location>
</feature>
<evidence type="ECO:0000256" key="5">
    <source>
        <dbReference type="ARBA" id="ARBA00022692"/>
    </source>
</evidence>